<dbReference type="STRING" id="430522.BFS30_05620"/>
<evidence type="ECO:0000313" key="3">
    <source>
        <dbReference type="EMBL" id="SDN73706.1"/>
    </source>
</evidence>
<keyword evidence="2" id="KW-0812">Transmembrane</keyword>
<organism evidence="3 4">
    <name type="scientific">Pedobacter steynii</name>
    <dbReference type="NCBI Taxonomy" id="430522"/>
    <lineage>
        <taxon>Bacteria</taxon>
        <taxon>Pseudomonadati</taxon>
        <taxon>Bacteroidota</taxon>
        <taxon>Sphingobacteriia</taxon>
        <taxon>Sphingobacteriales</taxon>
        <taxon>Sphingobacteriaceae</taxon>
        <taxon>Pedobacter</taxon>
    </lineage>
</organism>
<name>A0A1H0DUI5_9SPHI</name>
<keyword evidence="2" id="KW-0472">Membrane</keyword>
<dbReference type="EMBL" id="FNGY01000009">
    <property type="protein sequence ID" value="SDN73706.1"/>
    <property type="molecule type" value="Genomic_DNA"/>
</dbReference>
<accession>A0A1H0DUI5</accession>
<evidence type="ECO:0000256" key="1">
    <source>
        <dbReference type="SAM" id="Coils"/>
    </source>
</evidence>
<feature type="transmembrane region" description="Helical" evidence="2">
    <location>
        <begin position="47"/>
        <end position="67"/>
    </location>
</feature>
<evidence type="ECO:0000313" key="4">
    <source>
        <dbReference type="Proteomes" id="UP000183200"/>
    </source>
</evidence>
<evidence type="ECO:0000256" key="2">
    <source>
        <dbReference type="SAM" id="Phobius"/>
    </source>
</evidence>
<proteinExistence type="predicted"/>
<keyword evidence="1" id="KW-0175">Coiled coil</keyword>
<evidence type="ECO:0008006" key="5">
    <source>
        <dbReference type="Google" id="ProtNLM"/>
    </source>
</evidence>
<protein>
    <recommendedName>
        <fullName evidence="5">Anti-sigma factor</fullName>
    </recommendedName>
</protein>
<reference evidence="4" key="1">
    <citation type="submission" date="2016-10" db="EMBL/GenBank/DDBJ databases">
        <authorList>
            <person name="Varghese N."/>
            <person name="Submissions S."/>
        </authorList>
    </citation>
    <scope>NUCLEOTIDE SEQUENCE [LARGE SCALE GENOMIC DNA]</scope>
    <source>
        <strain evidence="4">DSM 19110</strain>
    </source>
</reference>
<feature type="coiled-coil region" evidence="1">
    <location>
        <begin position="113"/>
        <end position="168"/>
    </location>
</feature>
<keyword evidence="4" id="KW-1185">Reference proteome</keyword>
<sequence>MNNKGIEEYIKEHKKEFDFKTPSDQLWGRIDAALDKEKIKKKSVMPLWLGIAASLILIMGLTFIYTYRSQNNKELEIADINPAYGKKELKFASLIEEKKDSLQAYAKKNPALYANFSADLNKLDGDYEQLKKELQNSPNQKVVVKAMVKNLELQLQVINQQLSIINEVNQIKEENQI</sequence>
<keyword evidence="2" id="KW-1133">Transmembrane helix</keyword>
<dbReference type="Proteomes" id="UP000183200">
    <property type="component" value="Unassembled WGS sequence"/>
</dbReference>
<dbReference type="RefSeq" id="WP_074611349.1">
    <property type="nucleotide sequence ID" value="NZ_FNGY01000009.1"/>
</dbReference>
<dbReference type="OrthoDB" id="1120747at2"/>
<gene>
    <name evidence="3" type="ORF">SAMN05421820_109104</name>
</gene>
<dbReference type="AlphaFoldDB" id="A0A1H0DUI5"/>